<organism evidence="2 3">
    <name type="scientific">Sordaria brevicollis</name>
    <dbReference type="NCBI Taxonomy" id="83679"/>
    <lineage>
        <taxon>Eukaryota</taxon>
        <taxon>Fungi</taxon>
        <taxon>Dikarya</taxon>
        <taxon>Ascomycota</taxon>
        <taxon>Pezizomycotina</taxon>
        <taxon>Sordariomycetes</taxon>
        <taxon>Sordariomycetidae</taxon>
        <taxon>Sordariales</taxon>
        <taxon>Sordariaceae</taxon>
        <taxon>Sordaria</taxon>
    </lineage>
</organism>
<feature type="signal peptide" evidence="1">
    <location>
        <begin position="1"/>
        <end position="22"/>
    </location>
</feature>
<dbReference type="AlphaFoldDB" id="A0AAE0NRC0"/>
<evidence type="ECO:0000313" key="3">
    <source>
        <dbReference type="Proteomes" id="UP001281003"/>
    </source>
</evidence>
<dbReference type="EMBL" id="JAUTDP010000021">
    <property type="protein sequence ID" value="KAK3386246.1"/>
    <property type="molecule type" value="Genomic_DNA"/>
</dbReference>
<reference evidence="2" key="1">
    <citation type="journal article" date="2023" name="Mol. Phylogenet. Evol.">
        <title>Genome-scale phylogeny and comparative genomics of the fungal order Sordariales.</title>
        <authorList>
            <person name="Hensen N."/>
            <person name="Bonometti L."/>
            <person name="Westerberg I."/>
            <person name="Brannstrom I.O."/>
            <person name="Guillou S."/>
            <person name="Cros-Aarteil S."/>
            <person name="Calhoun S."/>
            <person name="Haridas S."/>
            <person name="Kuo A."/>
            <person name="Mondo S."/>
            <person name="Pangilinan J."/>
            <person name="Riley R."/>
            <person name="LaButti K."/>
            <person name="Andreopoulos B."/>
            <person name="Lipzen A."/>
            <person name="Chen C."/>
            <person name="Yan M."/>
            <person name="Daum C."/>
            <person name="Ng V."/>
            <person name="Clum A."/>
            <person name="Steindorff A."/>
            <person name="Ohm R.A."/>
            <person name="Martin F."/>
            <person name="Silar P."/>
            <person name="Natvig D.O."/>
            <person name="Lalanne C."/>
            <person name="Gautier V."/>
            <person name="Ament-Velasquez S.L."/>
            <person name="Kruys A."/>
            <person name="Hutchinson M.I."/>
            <person name="Powell A.J."/>
            <person name="Barry K."/>
            <person name="Miller A.N."/>
            <person name="Grigoriev I.V."/>
            <person name="Debuchy R."/>
            <person name="Gladieux P."/>
            <person name="Hiltunen Thoren M."/>
            <person name="Johannesson H."/>
        </authorList>
    </citation>
    <scope>NUCLEOTIDE SEQUENCE</scope>
    <source>
        <strain evidence="2">FGSC 1904</strain>
    </source>
</reference>
<reference evidence="2" key="2">
    <citation type="submission" date="2023-07" db="EMBL/GenBank/DDBJ databases">
        <authorList>
            <consortium name="Lawrence Berkeley National Laboratory"/>
            <person name="Haridas S."/>
            <person name="Hensen N."/>
            <person name="Bonometti L."/>
            <person name="Westerberg I."/>
            <person name="Brannstrom I.O."/>
            <person name="Guillou S."/>
            <person name="Cros-Aarteil S."/>
            <person name="Calhoun S."/>
            <person name="Kuo A."/>
            <person name="Mondo S."/>
            <person name="Pangilinan J."/>
            <person name="Riley R."/>
            <person name="LaButti K."/>
            <person name="Andreopoulos B."/>
            <person name="Lipzen A."/>
            <person name="Chen C."/>
            <person name="Yanf M."/>
            <person name="Daum C."/>
            <person name="Ng V."/>
            <person name="Clum A."/>
            <person name="Steindorff A."/>
            <person name="Ohm R."/>
            <person name="Martin F."/>
            <person name="Silar P."/>
            <person name="Natvig D."/>
            <person name="Lalanne C."/>
            <person name="Gautier V."/>
            <person name="Ament-velasquez S.L."/>
            <person name="Kruys A."/>
            <person name="Hutchinson M.I."/>
            <person name="Powell A.J."/>
            <person name="Barry K."/>
            <person name="Miller A.N."/>
            <person name="Grigoriev I.V."/>
            <person name="Debuchy R."/>
            <person name="Gladieux P."/>
            <person name="Thoren M.H."/>
            <person name="Johannesson H."/>
        </authorList>
    </citation>
    <scope>NUCLEOTIDE SEQUENCE</scope>
    <source>
        <strain evidence="2">FGSC 1904</strain>
    </source>
</reference>
<keyword evidence="3" id="KW-1185">Reference proteome</keyword>
<keyword evidence="1" id="KW-0732">Signal</keyword>
<name>A0AAE0NRC0_SORBR</name>
<proteinExistence type="predicted"/>
<feature type="chain" id="PRO_5042013928" evidence="1">
    <location>
        <begin position="23"/>
        <end position="331"/>
    </location>
</feature>
<comment type="caution">
    <text evidence="2">The sequence shown here is derived from an EMBL/GenBank/DDBJ whole genome shotgun (WGS) entry which is preliminary data.</text>
</comment>
<protein>
    <submittedName>
        <fullName evidence="2">Uncharacterized protein</fullName>
    </submittedName>
</protein>
<dbReference type="Proteomes" id="UP001281003">
    <property type="component" value="Unassembled WGS sequence"/>
</dbReference>
<evidence type="ECO:0000313" key="2">
    <source>
        <dbReference type="EMBL" id="KAK3386246.1"/>
    </source>
</evidence>
<gene>
    <name evidence="2" type="ORF">B0T20DRAFT_141503</name>
</gene>
<accession>A0AAE0NRC0</accession>
<evidence type="ECO:0000256" key="1">
    <source>
        <dbReference type="SAM" id="SignalP"/>
    </source>
</evidence>
<sequence>MLIRLAWAWTALIASWASLVASKSPAVYFEVMSAYGIYNIAWQYKGAEQRYIYPHLDPVKDAKLFEESYRKKGHQGSLPNGKMTWQEFAAAWFLDDKLDPRQIPPLNLDKPEETAKALFAVKGDAINAPINLAAGHLPKDLGGEGKQKYYYEVLEGWRDMVVEARGHLPLEPMKDDLKLIALASAQVEAIRRIEHSQTDALGKAMKRVFPGIRIVGTQVALPDFGRRYKTVDVAATLSDPDNKRNWPDILDKAFRAGRDQLPSDPVDWRERFELLTQEYGRETWLDTATEAMMTPEQKKLMQTMSAVSHRKVLEAARALKETALNPPACQG</sequence>